<reference evidence="3 4" key="1">
    <citation type="journal article" date="2017" name="Nat. Ecol. Evol.">
        <title>Scallop genome provides insights into evolution of bilaterian karyotype and development.</title>
        <authorList>
            <person name="Wang S."/>
            <person name="Zhang J."/>
            <person name="Jiao W."/>
            <person name="Li J."/>
            <person name="Xun X."/>
            <person name="Sun Y."/>
            <person name="Guo X."/>
            <person name="Huan P."/>
            <person name="Dong B."/>
            <person name="Zhang L."/>
            <person name="Hu X."/>
            <person name="Sun X."/>
            <person name="Wang J."/>
            <person name="Zhao C."/>
            <person name="Wang Y."/>
            <person name="Wang D."/>
            <person name="Huang X."/>
            <person name="Wang R."/>
            <person name="Lv J."/>
            <person name="Li Y."/>
            <person name="Zhang Z."/>
            <person name="Liu B."/>
            <person name="Lu W."/>
            <person name="Hui Y."/>
            <person name="Liang J."/>
            <person name="Zhou Z."/>
            <person name="Hou R."/>
            <person name="Li X."/>
            <person name="Liu Y."/>
            <person name="Li H."/>
            <person name="Ning X."/>
            <person name="Lin Y."/>
            <person name="Zhao L."/>
            <person name="Xing Q."/>
            <person name="Dou J."/>
            <person name="Li Y."/>
            <person name="Mao J."/>
            <person name="Guo H."/>
            <person name="Dou H."/>
            <person name="Li T."/>
            <person name="Mu C."/>
            <person name="Jiang W."/>
            <person name="Fu Q."/>
            <person name="Fu X."/>
            <person name="Miao Y."/>
            <person name="Liu J."/>
            <person name="Yu Q."/>
            <person name="Li R."/>
            <person name="Liao H."/>
            <person name="Li X."/>
            <person name="Kong Y."/>
            <person name="Jiang Z."/>
            <person name="Chourrout D."/>
            <person name="Li R."/>
            <person name="Bao Z."/>
        </authorList>
    </citation>
    <scope>NUCLEOTIDE SEQUENCE [LARGE SCALE GENOMIC DNA]</scope>
    <source>
        <strain evidence="3 4">PY_sf001</strain>
    </source>
</reference>
<evidence type="ECO:0000256" key="1">
    <source>
        <dbReference type="ARBA" id="ARBA00023157"/>
    </source>
</evidence>
<dbReference type="InterPro" id="IPR024548">
    <property type="entry name" value="Cu2_monoox_C"/>
</dbReference>
<dbReference type="EMBL" id="NEDP02004823">
    <property type="protein sequence ID" value="OWF44348.1"/>
    <property type="molecule type" value="Genomic_DNA"/>
</dbReference>
<protein>
    <submittedName>
        <fullName evidence="3">MOXD1-like 1</fullName>
    </submittedName>
</protein>
<dbReference type="InterPro" id="IPR014784">
    <property type="entry name" value="Cu2_ascorb_mOase-like_C"/>
</dbReference>
<evidence type="ECO:0000259" key="2">
    <source>
        <dbReference type="Pfam" id="PF03712"/>
    </source>
</evidence>
<feature type="domain" description="Copper type II ascorbate-dependent monooxygenase C-terminal" evidence="2">
    <location>
        <begin position="36"/>
        <end position="171"/>
    </location>
</feature>
<keyword evidence="1" id="KW-1015">Disulfide bond</keyword>
<proteinExistence type="predicted"/>
<dbReference type="SUPFAM" id="SSF49742">
    <property type="entry name" value="PHM/PNGase F"/>
    <property type="match status" value="1"/>
</dbReference>
<dbReference type="InterPro" id="IPR000945">
    <property type="entry name" value="DBH-like"/>
</dbReference>
<dbReference type="Proteomes" id="UP000242188">
    <property type="component" value="Unassembled WGS sequence"/>
</dbReference>
<dbReference type="GO" id="GO:0004500">
    <property type="term" value="F:dopamine beta-monooxygenase activity"/>
    <property type="evidence" value="ECO:0007669"/>
    <property type="project" value="InterPro"/>
</dbReference>
<organism evidence="3 4">
    <name type="scientific">Mizuhopecten yessoensis</name>
    <name type="common">Japanese scallop</name>
    <name type="synonym">Patinopecten yessoensis</name>
    <dbReference type="NCBI Taxonomy" id="6573"/>
    <lineage>
        <taxon>Eukaryota</taxon>
        <taxon>Metazoa</taxon>
        <taxon>Spiralia</taxon>
        <taxon>Lophotrochozoa</taxon>
        <taxon>Mollusca</taxon>
        <taxon>Bivalvia</taxon>
        <taxon>Autobranchia</taxon>
        <taxon>Pteriomorphia</taxon>
        <taxon>Pectinida</taxon>
        <taxon>Pectinoidea</taxon>
        <taxon>Pectinidae</taxon>
        <taxon>Mizuhopecten</taxon>
    </lineage>
</organism>
<dbReference type="Pfam" id="PF03712">
    <property type="entry name" value="Cu2_monoox_C"/>
    <property type="match status" value="1"/>
</dbReference>
<dbReference type="AlphaFoldDB" id="A0A210Q6I0"/>
<dbReference type="PANTHER" id="PTHR10157:SF23">
    <property type="entry name" value="MOXD1 HOMOLOG 1"/>
    <property type="match status" value="1"/>
</dbReference>
<evidence type="ECO:0000313" key="4">
    <source>
        <dbReference type="Proteomes" id="UP000242188"/>
    </source>
</evidence>
<dbReference type="OrthoDB" id="129121at2759"/>
<evidence type="ECO:0000313" key="3">
    <source>
        <dbReference type="EMBL" id="OWF44348.1"/>
    </source>
</evidence>
<accession>A0A210Q6I0</accession>
<dbReference type="Gene3D" id="2.60.120.230">
    <property type="match status" value="1"/>
</dbReference>
<dbReference type="PANTHER" id="PTHR10157">
    <property type="entry name" value="DOPAMINE BETA HYDROXYLASE RELATED"/>
    <property type="match status" value="1"/>
</dbReference>
<gene>
    <name evidence="3" type="ORF">KP79_PYT01717</name>
</gene>
<comment type="caution">
    <text evidence="3">The sequence shown here is derived from an EMBL/GenBank/DDBJ whole genome shotgun (WGS) entry which is preliminary data.</text>
</comment>
<keyword evidence="4" id="KW-1185">Reference proteome</keyword>
<name>A0A210Q6I0_MIZYE</name>
<dbReference type="InterPro" id="IPR008977">
    <property type="entry name" value="PHM/PNGase_F_dom_sf"/>
</dbReference>
<sequence>MHWNNPSLRSDYEDSSGMSLYYTPVLRPYNLGNLMIGESQFSIPPGESRHIIESECSSTCSDRIMTSSVNVVSGLNHMHYMGREMTTFHTPAGGAERAIMADPHYSYDNPVVHIFESPLEIKKGDVLRAKCSFTSSRKNATTFSGEATSPEMCFGFLFYYPKESIITNQCTTLMGLPGCSINHGTDLIDGCQLKSFFEDSAYFTQVFTELTQRCETFLCRKECKTYVQELRENPCFQGRVKAYVDRVFSFYVGVNEMALYHSCDTELALEAAGPCTCTTESPRPCVEYTGAAVSHQTSLYLLLVAMATVYSM</sequence>